<sequence length="559" mass="63859">MGSIPLELLQFPEHIIQTIIDALPFKLVLCLASNGSSIFHKQLVNRVFRTVELGPFTSSNRALKVEWDSSILWERPYYTMLKEIEAKYMNFTSIKILDLFFEENSEIHVNNLIVRDTPNQEVLNQIHRLTKKMKRVSLKCETDSTNQQVDKELNLPEGLYGFSSKYFPDMRVSFPENLQRLELEVFDSVSILDKLPSRLTHLQLYSVEELPLIALRDFCLFPRTLKHLELGNCIDFGNETEVKIDLPLSLESFHVSSEVNPSVCLDISHLTNLRKMTVSFFGDSAPMSILKFPISIEELSLQSTSFPFETEVISGLERLKSFGQLVLYPSHWIPSCKLSLPDSVESISIDCGGHSFESVVEYPKYLRTIFLTRCGSINPLGILDNLIVLSIDNSEFAYYAHPMVQPIENNWRNLDMLESLKELSIIDSSMENIPKLPPFLRFLDLRCNALEKIDTQLPDTLVVIIVSKNKLVQFDGSGYKQLRKLDLSDNLISELSYITLKLPPGLRELSLKGNPITCVAPGFAISKSLQLDIRDEMQFEEAKILMQHGKNLYESMAYE</sequence>
<dbReference type="InterPro" id="IPR032675">
    <property type="entry name" value="LRR_dom_sf"/>
</dbReference>
<name>A3GFR7_PICST</name>
<dbReference type="GeneID" id="4851116"/>
<dbReference type="OrthoDB" id="676979at2759"/>
<evidence type="ECO:0000313" key="3">
    <source>
        <dbReference type="EMBL" id="EAZ63800.2"/>
    </source>
</evidence>
<dbReference type="GO" id="GO:0005737">
    <property type="term" value="C:cytoplasm"/>
    <property type="evidence" value="ECO:0007669"/>
    <property type="project" value="TreeGrafter"/>
</dbReference>
<dbReference type="PROSITE" id="PS51450">
    <property type="entry name" value="LRR"/>
    <property type="match status" value="1"/>
</dbReference>
<evidence type="ECO:0000256" key="2">
    <source>
        <dbReference type="ARBA" id="ARBA00022737"/>
    </source>
</evidence>
<dbReference type="KEGG" id="pic:PICST_28339"/>
<dbReference type="PANTHER" id="PTHR15454">
    <property type="entry name" value="NISCHARIN RELATED"/>
    <property type="match status" value="1"/>
</dbReference>
<gene>
    <name evidence="3" type="ORF">PICST_28339</name>
</gene>
<dbReference type="Proteomes" id="UP000002258">
    <property type="component" value="Chromosome 1"/>
</dbReference>
<dbReference type="InterPro" id="IPR001611">
    <property type="entry name" value="Leu-rich_rpt"/>
</dbReference>
<dbReference type="AlphaFoldDB" id="A3GFR7"/>
<keyword evidence="4" id="KW-1185">Reference proteome</keyword>
<dbReference type="SUPFAM" id="SSF52058">
    <property type="entry name" value="L domain-like"/>
    <property type="match status" value="1"/>
</dbReference>
<reference evidence="3 4" key="1">
    <citation type="journal article" date="2007" name="Nat. Biotechnol.">
        <title>Genome sequence of the lignocellulose-bioconverting and xylose-fermenting yeast Pichia stipitis.</title>
        <authorList>
            <person name="Jeffries T.W."/>
            <person name="Grigoriev I.V."/>
            <person name="Grimwood J."/>
            <person name="Laplaza J.M."/>
            <person name="Aerts A."/>
            <person name="Salamov A."/>
            <person name="Schmutz J."/>
            <person name="Lindquist E."/>
            <person name="Dehal P."/>
            <person name="Shapiro H."/>
            <person name="Jin Y.S."/>
            <person name="Passoth V."/>
            <person name="Richardson P.M."/>
        </authorList>
    </citation>
    <scope>NUCLEOTIDE SEQUENCE [LARGE SCALE GENOMIC DNA]</scope>
    <source>
        <strain evidence="4">ATCC 58785 / CBS 6054 / NBRC 10063 / NRRL Y-11545</strain>
    </source>
</reference>
<dbReference type="HOGENOM" id="CLU_023468_0_0_1"/>
<proteinExistence type="predicted"/>
<dbReference type="PANTHER" id="PTHR15454:SF56">
    <property type="entry name" value="PROTEIN PHOSPHATASE 1 REGULATORY SUBUNIT 7-RELATED"/>
    <property type="match status" value="1"/>
</dbReference>
<protein>
    <recommendedName>
        <fullName evidence="5">F-box domain-containing protein</fullName>
    </recommendedName>
</protein>
<dbReference type="Gene3D" id="3.80.10.10">
    <property type="entry name" value="Ribonuclease Inhibitor"/>
    <property type="match status" value="2"/>
</dbReference>
<dbReference type="STRING" id="322104.A3GFR7"/>
<comment type="caution">
    <text evidence="3">The sequence shown here is derived from an EMBL/GenBank/DDBJ whole genome shotgun (WGS) entry which is preliminary data.</text>
</comment>
<keyword evidence="1" id="KW-0433">Leucine-rich repeat</keyword>
<evidence type="ECO:0000313" key="4">
    <source>
        <dbReference type="Proteomes" id="UP000002258"/>
    </source>
</evidence>
<evidence type="ECO:0000256" key="1">
    <source>
        <dbReference type="ARBA" id="ARBA00022614"/>
    </source>
</evidence>
<dbReference type="InParanoid" id="A3GFR7"/>
<organism evidence="3 4">
    <name type="scientific">Scheffersomyces stipitis (strain ATCC 58785 / CBS 6054 / NBRC 10063 / NRRL Y-11545)</name>
    <name type="common">Yeast</name>
    <name type="synonym">Pichia stipitis</name>
    <dbReference type="NCBI Taxonomy" id="322104"/>
    <lineage>
        <taxon>Eukaryota</taxon>
        <taxon>Fungi</taxon>
        <taxon>Dikarya</taxon>
        <taxon>Ascomycota</taxon>
        <taxon>Saccharomycotina</taxon>
        <taxon>Pichiomycetes</taxon>
        <taxon>Debaryomycetaceae</taxon>
        <taxon>Scheffersomyces</taxon>
    </lineage>
</organism>
<accession>A3GFR7</accession>
<evidence type="ECO:0008006" key="5">
    <source>
        <dbReference type="Google" id="ProtNLM"/>
    </source>
</evidence>
<dbReference type="RefSeq" id="XP_001387823.2">
    <property type="nucleotide sequence ID" value="XM_001387786.1"/>
</dbReference>
<dbReference type="EMBL" id="AAVQ01000001">
    <property type="protein sequence ID" value="EAZ63800.2"/>
    <property type="molecule type" value="Genomic_DNA"/>
</dbReference>
<keyword evidence="2" id="KW-0677">Repeat</keyword>